<dbReference type="InterPro" id="IPR003358">
    <property type="entry name" value="tRNA_(Gua-N-7)_MeTrfase_Trmb"/>
</dbReference>
<feature type="binding site" evidence="7">
    <location>
        <position position="51"/>
    </location>
    <ligand>
        <name>S-adenosyl-L-methionine</name>
        <dbReference type="ChEBI" id="CHEBI:59789"/>
    </ligand>
</feature>
<feature type="binding site" evidence="7">
    <location>
        <position position="125"/>
    </location>
    <ligand>
        <name>S-adenosyl-L-methionine</name>
        <dbReference type="ChEBI" id="CHEBI:59789"/>
    </ligand>
</feature>
<accession>A0A838YK69</accession>
<sequence>MKSKYLPSFVKRRGRITKKQELNVSHLESYEVFGANDIHQAAKGFNSIYIEIGFGDGENIISIARENPDKLFIGSEVYLSGIGSLIGKIIKFNIKNIRIHNGDIRELLDDIRAPILDGVLIICPDPWPKARHHKRRLINKEFINLIGKRIKSEGGLYISTDWEDYAENISEAIEDSKVFHHTEEQLFTELPITRFQSRAIKEGREIFRFNLLKN</sequence>
<proteinExistence type="inferred from homology"/>
<name>A0A838YK69_9GAMM</name>
<comment type="pathway">
    <text evidence="7">tRNA modification; N(7)-methylguanine-tRNA biosynthesis.</text>
</comment>
<organism evidence="8 9">
    <name type="scientific">SAR86 cluster bacterium</name>
    <dbReference type="NCBI Taxonomy" id="2030880"/>
    <lineage>
        <taxon>Bacteria</taxon>
        <taxon>Pseudomonadati</taxon>
        <taxon>Pseudomonadota</taxon>
        <taxon>Gammaproteobacteria</taxon>
        <taxon>SAR86 cluster</taxon>
    </lineage>
</organism>
<dbReference type="InterPro" id="IPR029063">
    <property type="entry name" value="SAM-dependent_MTases_sf"/>
</dbReference>
<gene>
    <name evidence="7 8" type="primary">trmB</name>
    <name evidence="8" type="ORF">H2021_02015</name>
</gene>
<evidence type="ECO:0000256" key="3">
    <source>
        <dbReference type="ARBA" id="ARBA00022603"/>
    </source>
</evidence>
<dbReference type="AlphaFoldDB" id="A0A838YK69"/>
<comment type="caution">
    <text evidence="8">The sequence shown here is derived from an EMBL/GenBank/DDBJ whole genome shotgun (WGS) entry which is preliminary data.</text>
</comment>
<dbReference type="Gene3D" id="3.40.50.150">
    <property type="entry name" value="Vaccinia Virus protein VP39"/>
    <property type="match status" value="1"/>
</dbReference>
<evidence type="ECO:0000313" key="8">
    <source>
        <dbReference type="EMBL" id="MBA4723970.1"/>
    </source>
</evidence>
<keyword evidence="3 7" id="KW-0489">Methyltransferase</keyword>
<dbReference type="HAMAP" id="MF_01057">
    <property type="entry name" value="tRNA_methyltr_TrmB"/>
    <property type="match status" value="1"/>
</dbReference>
<evidence type="ECO:0000256" key="4">
    <source>
        <dbReference type="ARBA" id="ARBA00022679"/>
    </source>
</evidence>
<feature type="binding site" evidence="7">
    <location>
        <position position="76"/>
    </location>
    <ligand>
        <name>S-adenosyl-L-methionine</name>
        <dbReference type="ChEBI" id="CHEBI:59789"/>
    </ligand>
</feature>
<dbReference type="EMBL" id="JACETM010000013">
    <property type="protein sequence ID" value="MBA4723970.1"/>
    <property type="molecule type" value="Genomic_DNA"/>
</dbReference>
<evidence type="ECO:0000313" key="9">
    <source>
        <dbReference type="Proteomes" id="UP000585327"/>
    </source>
</evidence>
<evidence type="ECO:0000256" key="2">
    <source>
        <dbReference type="ARBA" id="ARBA00003015"/>
    </source>
</evidence>
<reference evidence="8 9" key="1">
    <citation type="submission" date="2020-06" db="EMBL/GenBank/DDBJ databases">
        <title>Dysbiosis in marine aquaculture revealed through microbiome analysis: reverse ecology for environmental sustainability.</title>
        <authorList>
            <person name="Haro-Moreno J.M."/>
            <person name="Coutinho F.H."/>
            <person name="Zaragoza-Solas A."/>
            <person name="Picazo A."/>
            <person name="Almagro-Moreno S."/>
            <person name="Lopez-Perez M."/>
        </authorList>
    </citation>
    <scope>NUCLEOTIDE SEQUENCE [LARGE SCALE GENOMIC DNA]</scope>
    <source>
        <strain evidence="8">MCMED-G42</strain>
    </source>
</reference>
<dbReference type="SUPFAM" id="SSF53335">
    <property type="entry name" value="S-adenosyl-L-methionine-dependent methyltransferases"/>
    <property type="match status" value="1"/>
</dbReference>
<protein>
    <recommendedName>
        <fullName evidence="7">tRNA (guanine-N(7)-)-methyltransferase</fullName>
        <ecNumber evidence="7">2.1.1.33</ecNumber>
    </recommendedName>
    <alternativeName>
        <fullName evidence="7">tRNA (guanine(46)-N(7))-methyltransferase</fullName>
    </alternativeName>
    <alternativeName>
        <fullName evidence="7">tRNA(m7G46)-methyltransferase</fullName>
    </alternativeName>
</protein>
<feature type="binding site" evidence="7">
    <location>
        <position position="103"/>
    </location>
    <ligand>
        <name>S-adenosyl-L-methionine</name>
        <dbReference type="ChEBI" id="CHEBI:59789"/>
    </ligand>
</feature>
<dbReference type="Pfam" id="PF02390">
    <property type="entry name" value="Methyltransf_4"/>
    <property type="match status" value="1"/>
</dbReference>
<comment type="catalytic activity">
    <reaction evidence="1 7">
        <text>guanosine(46) in tRNA + S-adenosyl-L-methionine = N(7)-methylguanosine(46) in tRNA + S-adenosyl-L-homocysteine</text>
        <dbReference type="Rhea" id="RHEA:42708"/>
        <dbReference type="Rhea" id="RHEA-COMP:10188"/>
        <dbReference type="Rhea" id="RHEA-COMP:10189"/>
        <dbReference type="ChEBI" id="CHEBI:57856"/>
        <dbReference type="ChEBI" id="CHEBI:59789"/>
        <dbReference type="ChEBI" id="CHEBI:74269"/>
        <dbReference type="ChEBI" id="CHEBI:74480"/>
        <dbReference type="EC" id="2.1.1.33"/>
    </reaction>
</comment>
<dbReference type="GO" id="GO:0043527">
    <property type="term" value="C:tRNA methyltransferase complex"/>
    <property type="evidence" value="ECO:0007669"/>
    <property type="project" value="TreeGrafter"/>
</dbReference>
<dbReference type="UniPathway" id="UPA00989"/>
<feature type="binding site" evidence="7">
    <location>
        <position position="161"/>
    </location>
    <ligand>
        <name>substrate</name>
    </ligand>
</feature>
<dbReference type="GO" id="GO:0008176">
    <property type="term" value="F:tRNA (guanine(46)-N7)-methyltransferase activity"/>
    <property type="evidence" value="ECO:0007669"/>
    <property type="project" value="UniProtKB-UniRule"/>
</dbReference>
<dbReference type="EC" id="2.1.1.33" evidence="7"/>
<dbReference type="PANTHER" id="PTHR23417">
    <property type="entry name" value="3-DEOXY-D-MANNO-OCTULOSONIC-ACID TRANSFERASE/TRNA GUANINE-N 7 - -METHYLTRANSFERASE"/>
    <property type="match status" value="1"/>
</dbReference>
<comment type="function">
    <text evidence="2 7">Catalyzes the formation of N(7)-methylguanine at position 46 (m7G46) in tRNA.</text>
</comment>
<feature type="binding site" evidence="7">
    <location>
        <position position="129"/>
    </location>
    <ligand>
        <name>substrate</name>
    </ligand>
</feature>
<dbReference type="InterPro" id="IPR055361">
    <property type="entry name" value="tRNA_methyltr_TrmB_bact"/>
</dbReference>
<evidence type="ECO:0000256" key="7">
    <source>
        <dbReference type="HAMAP-Rule" id="MF_01057"/>
    </source>
</evidence>
<evidence type="ECO:0000256" key="5">
    <source>
        <dbReference type="ARBA" id="ARBA00022691"/>
    </source>
</evidence>
<keyword evidence="6 7" id="KW-0819">tRNA processing</keyword>
<comment type="similarity">
    <text evidence="7">Belongs to the class I-like SAM-binding methyltransferase superfamily. TrmB family.</text>
</comment>
<comment type="caution">
    <text evidence="7">Lacks conserved residue(s) required for the propagation of feature annotation.</text>
</comment>
<evidence type="ECO:0000256" key="1">
    <source>
        <dbReference type="ARBA" id="ARBA00000142"/>
    </source>
</evidence>
<dbReference type="PROSITE" id="PS51625">
    <property type="entry name" value="SAM_MT_TRMB"/>
    <property type="match status" value="1"/>
</dbReference>
<dbReference type="PANTHER" id="PTHR23417:SF14">
    <property type="entry name" value="PENTACOTRIPEPTIDE-REPEAT REGION OF PRORP DOMAIN-CONTAINING PROTEIN"/>
    <property type="match status" value="1"/>
</dbReference>
<keyword evidence="4 7" id="KW-0808">Transferase</keyword>
<dbReference type="NCBIfam" id="TIGR00091">
    <property type="entry name" value="tRNA (guanosine(46)-N7)-methyltransferase TrmB"/>
    <property type="match status" value="1"/>
</dbReference>
<dbReference type="Proteomes" id="UP000585327">
    <property type="component" value="Unassembled WGS sequence"/>
</dbReference>
<keyword evidence="5 7" id="KW-0949">S-adenosyl-L-methionine</keyword>
<evidence type="ECO:0000256" key="6">
    <source>
        <dbReference type="ARBA" id="ARBA00022694"/>
    </source>
</evidence>